<evidence type="ECO:0000313" key="4">
    <source>
        <dbReference type="EMBL" id="MST51778.1"/>
    </source>
</evidence>
<comment type="caution">
    <text evidence="4">The sequence shown here is derived from an EMBL/GenBank/DDBJ whole genome shotgun (WGS) entry which is preliminary data.</text>
</comment>
<keyword evidence="2" id="KW-0067">ATP-binding</keyword>
<dbReference type="AlphaFoldDB" id="A0A6L5Y5I5"/>
<dbReference type="InterPro" id="IPR002078">
    <property type="entry name" value="Sigma_54_int"/>
</dbReference>
<proteinExistence type="predicted"/>
<keyword evidence="1" id="KW-0547">Nucleotide-binding</keyword>
<dbReference type="InterPro" id="IPR058031">
    <property type="entry name" value="AAA_lid_NorR"/>
</dbReference>
<dbReference type="InterPro" id="IPR027417">
    <property type="entry name" value="P-loop_NTPase"/>
</dbReference>
<reference evidence="4 5" key="1">
    <citation type="submission" date="2019-08" db="EMBL/GenBank/DDBJ databases">
        <title>In-depth cultivation of the pig gut microbiome towards novel bacterial diversity and tailored functional studies.</title>
        <authorList>
            <person name="Wylensek D."/>
            <person name="Hitch T.C.A."/>
            <person name="Clavel T."/>
        </authorList>
    </citation>
    <scope>NUCLEOTIDE SEQUENCE [LARGE SCALE GENOMIC DNA]</scope>
    <source>
        <strain evidence="4 5">WCA-MUC-591-APC-3H</strain>
    </source>
</reference>
<dbReference type="Gene3D" id="1.10.8.60">
    <property type="match status" value="1"/>
</dbReference>
<sequence>MKTVAVVATEKKYARFLRENTEKYLGRYAEFTDYSIREVEQKKGISEDFVLISAFNIFQQVRSLVTEHTEIIVLSLSLNKKQMEKLKSIPKGTRALLVNYDDRSCLHTITSMYDAGFRDVELYSYCGYEDYDHSIELAITPNEEQLVPPGIKHVINLGESSVDVRSLYEIADKLGVYDEFSTREAIEARKEYFYISASVDRLLGEKETMLSRMRALVKLMKEGIVVTDILGKIYLTNEKANQLMSFRTKVLEGFNIEDVLPEAGPGTEGEHIIQADRATLVTSSVPVKSGDEVTGYIITISDFEERERAQHVIRSQLAGGHHKARYHFSDIIGESRRMRQVVEQAERMVNSGSSVLITGESGTGKELFAQSIHNASYRRFRSFVAVNCAAIPDSLLESEMFGYEEGSFTGARKGGKAGYFEIAHGGTIFLDEIGEMPLQLQAKLLRVIEERRVIRVGSDKEIDIDVRIISATNRDLHEMVEEGTFREDLYYRLNVLPLNLPPLREHPEDIPELVEHYVRKFGGSFTFSDDAMNRLMGYGWKGNYRELRNVIEYLSNQRKDIIRREDLNMLRMESPKKALSWKNVENTALDTGIFEKFTINEGADLVLYREILRVLLDFCDQGIRPGRMPLGVELNTQGIPVTQGELRHYLRILAQYGFVKTGRGRAGSMITPDGEKVLRELTKIL</sequence>
<dbReference type="RefSeq" id="WP_154574221.1">
    <property type="nucleotide sequence ID" value="NZ_VUMZ01000004.1"/>
</dbReference>
<dbReference type="PROSITE" id="PS50045">
    <property type="entry name" value="SIGMA54_INTERACT_4"/>
    <property type="match status" value="1"/>
</dbReference>
<dbReference type="FunFam" id="3.40.50.300:FF:000006">
    <property type="entry name" value="DNA-binding transcriptional regulator NtrC"/>
    <property type="match status" value="1"/>
</dbReference>
<dbReference type="GO" id="GO:0006355">
    <property type="term" value="P:regulation of DNA-templated transcription"/>
    <property type="evidence" value="ECO:0007669"/>
    <property type="project" value="InterPro"/>
</dbReference>
<dbReference type="InterPro" id="IPR025662">
    <property type="entry name" value="Sigma_54_int_dom_ATP-bd_1"/>
</dbReference>
<gene>
    <name evidence="4" type="ORF">FYJ64_05560</name>
</gene>
<dbReference type="Proteomes" id="UP000474676">
    <property type="component" value="Unassembled WGS sequence"/>
</dbReference>
<feature type="domain" description="Sigma-54 factor interaction" evidence="3">
    <location>
        <begin position="331"/>
        <end position="556"/>
    </location>
</feature>
<evidence type="ECO:0000256" key="2">
    <source>
        <dbReference type="ARBA" id="ARBA00022840"/>
    </source>
</evidence>
<dbReference type="SMART" id="SM00382">
    <property type="entry name" value="AAA"/>
    <property type="match status" value="1"/>
</dbReference>
<dbReference type="PROSITE" id="PS00676">
    <property type="entry name" value="SIGMA54_INTERACT_2"/>
    <property type="match status" value="1"/>
</dbReference>
<dbReference type="PANTHER" id="PTHR32071:SF57">
    <property type="entry name" value="C4-DICARBOXYLATE TRANSPORT TRANSCRIPTIONAL REGULATORY PROTEIN DCTD"/>
    <property type="match status" value="1"/>
</dbReference>
<keyword evidence="5" id="KW-1185">Reference proteome</keyword>
<evidence type="ECO:0000313" key="5">
    <source>
        <dbReference type="Proteomes" id="UP000474676"/>
    </source>
</evidence>
<dbReference type="SUPFAM" id="SSF52540">
    <property type="entry name" value="P-loop containing nucleoside triphosphate hydrolases"/>
    <property type="match status" value="1"/>
</dbReference>
<dbReference type="Pfam" id="PF00158">
    <property type="entry name" value="Sigma54_activat"/>
    <property type="match status" value="1"/>
</dbReference>
<dbReference type="Gene3D" id="3.30.450.20">
    <property type="entry name" value="PAS domain"/>
    <property type="match status" value="1"/>
</dbReference>
<dbReference type="CDD" id="cd00009">
    <property type="entry name" value="AAA"/>
    <property type="match status" value="1"/>
</dbReference>
<evidence type="ECO:0000259" key="3">
    <source>
        <dbReference type="PROSITE" id="PS50045"/>
    </source>
</evidence>
<dbReference type="GO" id="GO:0005524">
    <property type="term" value="F:ATP binding"/>
    <property type="evidence" value="ECO:0007669"/>
    <property type="project" value="UniProtKB-KW"/>
</dbReference>
<evidence type="ECO:0000256" key="1">
    <source>
        <dbReference type="ARBA" id="ARBA00022741"/>
    </source>
</evidence>
<accession>A0A6L5Y5I5</accession>
<dbReference type="GeneID" id="303114785"/>
<dbReference type="Pfam" id="PF25601">
    <property type="entry name" value="AAA_lid_14"/>
    <property type="match status" value="1"/>
</dbReference>
<dbReference type="InterPro" id="IPR003593">
    <property type="entry name" value="AAA+_ATPase"/>
</dbReference>
<dbReference type="Gene3D" id="3.40.50.300">
    <property type="entry name" value="P-loop containing nucleotide triphosphate hydrolases"/>
    <property type="match status" value="1"/>
</dbReference>
<dbReference type="EMBL" id="VUMZ01000004">
    <property type="protein sequence ID" value="MST51778.1"/>
    <property type="molecule type" value="Genomic_DNA"/>
</dbReference>
<protein>
    <submittedName>
        <fullName evidence="4">AAA domain-containing protein</fullName>
    </submittedName>
</protein>
<dbReference type="PROSITE" id="PS00675">
    <property type="entry name" value="SIGMA54_INTERACT_1"/>
    <property type="match status" value="1"/>
</dbReference>
<dbReference type="PANTHER" id="PTHR32071">
    <property type="entry name" value="TRANSCRIPTIONAL REGULATORY PROTEIN"/>
    <property type="match status" value="1"/>
</dbReference>
<name>A0A6L5Y5I5_9FIRM</name>
<organism evidence="4 5">
    <name type="scientific">Hornefia butyriciproducens</name>
    <dbReference type="NCBI Taxonomy" id="2652293"/>
    <lineage>
        <taxon>Bacteria</taxon>
        <taxon>Bacillati</taxon>
        <taxon>Bacillota</taxon>
        <taxon>Clostridia</taxon>
        <taxon>Peptostreptococcales</taxon>
        <taxon>Anaerovoracaceae</taxon>
        <taxon>Hornefia</taxon>
    </lineage>
</organism>
<dbReference type="InterPro" id="IPR025943">
    <property type="entry name" value="Sigma_54_int_dom_ATP-bd_2"/>
</dbReference>